<gene>
    <name evidence="2" type="ORF">H0235_005730</name>
</gene>
<sequence>MKRRGNEVTKVIRQLQYNEKIIDPHDHVRPKTFERFKESIAREYFSLDRYFEEERWHASSKLRHLKSCERRTTIFCSEKEWEGKEDEEEGSKIFLGADRHRSLLGLSISRSVDAASALILEAAEQSSSSSSSSIGFLPRSLATGAEKKRPHLDHEREPEQGWRTLKEEEEQKEDEDEDEEEEDEEEEEEENEAGKLKKGGPNHEHAFLRFSQGRKVAKTKRNRSGEWIEKRTKKSKNKQRKKTRRTKKEKGDKEDEEEDEEQEDEDEDEDEDEGDEEEEEEEEEAKKKKKQREAFILVRLERIGNERTPFVGPCATGPVGPILACARY</sequence>
<evidence type="ECO:0000313" key="3">
    <source>
        <dbReference type="Proteomes" id="UP000600918"/>
    </source>
</evidence>
<organism evidence="2 3">
    <name type="scientific">Vespula pensylvanica</name>
    <name type="common">Western yellow jacket</name>
    <name type="synonym">Wasp</name>
    <dbReference type="NCBI Taxonomy" id="30213"/>
    <lineage>
        <taxon>Eukaryota</taxon>
        <taxon>Metazoa</taxon>
        <taxon>Ecdysozoa</taxon>
        <taxon>Arthropoda</taxon>
        <taxon>Hexapoda</taxon>
        <taxon>Insecta</taxon>
        <taxon>Pterygota</taxon>
        <taxon>Neoptera</taxon>
        <taxon>Endopterygota</taxon>
        <taxon>Hymenoptera</taxon>
        <taxon>Apocrita</taxon>
        <taxon>Aculeata</taxon>
        <taxon>Vespoidea</taxon>
        <taxon>Vespidae</taxon>
        <taxon>Vespinae</taxon>
        <taxon>Vespula</taxon>
    </lineage>
</organism>
<dbReference type="AlphaFoldDB" id="A0A834P5B8"/>
<comment type="caution">
    <text evidence="2">The sequence shown here is derived from an EMBL/GenBank/DDBJ whole genome shotgun (WGS) entry which is preliminary data.</text>
</comment>
<dbReference type="EMBL" id="JACSDY010000004">
    <property type="protein sequence ID" value="KAF7429332.1"/>
    <property type="molecule type" value="Genomic_DNA"/>
</dbReference>
<feature type="region of interest" description="Disordered" evidence="1">
    <location>
        <begin position="144"/>
        <end position="293"/>
    </location>
</feature>
<feature type="compositionally biased region" description="Acidic residues" evidence="1">
    <location>
        <begin position="254"/>
        <end position="283"/>
    </location>
</feature>
<evidence type="ECO:0000313" key="2">
    <source>
        <dbReference type="EMBL" id="KAF7429332.1"/>
    </source>
</evidence>
<feature type="compositionally biased region" description="Acidic residues" evidence="1">
    <location>
        <begin position="167"/>
        <end position="191"/>
    </location>
</feature>
<proteinExistence type="predicted"/>
<name>A0A834P5B8_VESPE</name>
<feature type="compositionally biased region" description="Basic and acidic residues" evidence="1">
    <location>
        <begin position="152"/>
        <end position="166"/>
    </location>
</feature>
<evidence type="ECO:0000256" key="1">
    <source>
        <dbReference type="SAM" id="MobiDB-lite"/>
    </source>
</evidence>
<keyword evidence="3" id="KW-1185">Reference proteome</keyword>
<dbReference type="Proteomes" id="UP000600918">
    <property type="component" value="Unassembled WGS sequence"/>
</dbReference>
<feature type="compositionally biased region" description="Basic residues" evidence="1">
    <location>
        <begin position="231"/>
        <end position="248"/>
    </location>
</feature>
<accession>A0A834P5B8</accession>
<protein>
    <submittedName>
        <fullName evidence="2">Uncharacterized protein</fullName>
    </submittedName>
</protein>
<reference evidence="2" key="1">
    <citation type="journal article" date="2020" name="G3 (Bethesda)">
        <title>High-Quality Assemblies for Three Invasive Social Wasps from the &lt;i&gt;Vespula&lt;/i&gt; Genus.</title>
        <authorList>
            <person name="Harrop T.W.R."/>
            <person name="Guhlin J."/>
            <person name="McLaughlin G.M."/>
            <person name="Permina E."/>
            <person name="Stockwell P."/>
            <person name="Gilligan J."/>
            <person name="Le Lec M.F."/>
            <person name="Gruber M.A.M."/>
            <person name="Quinn O."/>
            <person name="Lovegrove M."/>
            <person name="Duncan E.J."/>
            <person name="Remnant E.J."/>
            <person name="Van Eeckhoven J."/>
            <person name="Graham B."/>
            <person name="Knapp R.A."/>
            <person name="Langford K.W."/>
            <person name="Kronenberg Z."/>
            <person name="Press M.O."/>
            <person name="Eacker S.M."/>
            <person name="Wilson-Rankin E.E."/>
            <person name="Purcell J."/>
            <person name="Lester P.J."/>
            <person name="Dearden P.K."/>
        </authorList>
    </citation>
    <scope>NUCLEOTIDE SEQUENCE</scope>
    <source>
        <strain evidence="2">Volc-1</strain>
    </source>
</reference>